<feature type="transmembrane region" description="Helical" evidence="8">
    <location>
        <begin position="193"/>
        <end position="218"/>
    </location>
</feature>
<evidence type="ECO:0000256" key="2">
    <source>
        <dbReference type="ARBA" id="ARBA00007069"/>
    </source>
</evidence>
<feature type="domain" description="ABC transmembrane type-1" evidence="9">
    <location>
        <begin position="63"/>
        <end position="270"/>
    </location>
</feature>
<sequence length="279" mass="30603">MGRLTRLAVFGLVMAGPILFVVVPIGAFLVMSFWRVENQQIVPAATLDNYAAFFGNWAYLKTFLLTLLLCAEVTAIDVLVGYPIAYFIWRRRGRSRYILLLLFVIPLFMSYIVKIYTMRSILGLNGFLNQMLVASGLLAQPSLLFLYNQTAILMTMAVIFLPFVILPIFLSLERIPRSLLQASSDLGAGLATTVRHVVLPLSLPGTIAGALFTFVLALGDYITPQMVGGPSGFTFGRVIWSQFGLAYNWPFGAAMGVVLFAVALVAIIGGGHAARRQRV</sequence>
<evidence type="ECO:0000256" key="7">
    <source>
        <dbReference type="ARBA" id="ARBA00023136"/>
    </source>
</evidence>
<evidence type="ECO:0000313" key="11">
    <source>
        <dbReference type="Proteomes" id="UP001242480"/>
    </source>
</evidence>
<comment type="similarity">
    <text evidence="2">Belongs to the binding-protein-dependent transport system permease family. CysTW subfamily.</text>
</comment>
<evidence type="ECO:0000256" key="4">
    <source>
        <dbReference type="ARBA" id="ARBA00022475"/>
    </source>
</evidence>
<keyword evidence="11" id="KW-1185">Reference proteome</keyword>
<dbReference type="Proteomes" id="UP001242480">
    <property type="component" value="Unassembled WGS sequence"/>
</dbReference>
<organism evidence="10 11">
    <name type="scientific">Labrys wisconsinensis</name>
    <dbReference type="NCBI Taxonomy" id="425677"/>
    <lineage>
        <taxon>Bacteria</taxon>
        <taxon>Pseudomonadati</taxon>
        <taxon>Pseudomonadota</taxon>
        <taxon>Alphaproteobacteria</taxon>
        <taxon>Hyphomicrobiales</taxon>
        <taxon>Xanthobacteraceae</taxon>
        <taxon>Labrys</taxon>
    </lineage>
</organism>
<feature type="transmembrane region" description="Helical" evidence="8">
    <location>
        <begin position="251"/>
        <end position="274"/>
    </location>
</feature>
<keyword evidence="4" id="KW-1003">Cell membrane</keyword>
<evidence type="ECO:0000256" key="1">
    <source>
        <dbReference type="ARBA" id="ARBA00004651"/>
    </source>
</evidence>
<accession>A0ABU0J3L3</accession>
<keyword evidence="7 8" id="KW-0472">Membrane</keyword>
<evidence type="ECO:0000256" key="8">
    <source>
        <dbReference type="RuleBase" id="RU363032"/>
    </source>
</evidence>
<dbReference type="PROSITE" id="PS50928">
    <property type="entry name" value="ABC_TM1"/>
    <property type="match status" value="1"/>
</dbReference>
<dbReference type="InterPro" id="IPR000515">
    <property type="entry name" value="MetI-like"/>
</dbReference>
<dbReference type="PANTHER" id="PTHR42929">
    <property type="entry name" value="INNER MEMBRANE ABC TRANSPORTER PERMEASE PROTEIN YDCU-RELATED-RELATED"/>
    <property type="match status" value="1"/>
</dbReference>
<name>A0ABU0J3L3_9HYPH</name>
<feature type="transmembrane region" description="Helical" evidence="8">
    <location>
        <begin position="97"/>
        <end position="117"/>
    </location>
</feature>
<comment type="caution">
    <text evidence="10">The sequence shown here is derived from an EMBL/GenBank/DDBJ whole genome shotgun (WGS) entry which is preliminary data.</text>
</comment>
<dbReference type="SUPFAM" id="SSF161098">
    <property type="entry name" value="MetI-like"/>
    <property type="match status" value="1"/>
</dbReference>
<dbReference type="EMBL" id="JAUSVX010000002">
    <property type="protein sequence ID" value="MDQ0468864.1"/>
    <property type="molecule type" value="Genomic_DNA"/>
</dbReference>
<feature type="transmembrane region" description="Helical" evidence="8">
    <location>
        <begin position="63"/>
        <end position="85"/>
    </location>
</feature>
<proteinExistence type="inferred from homology"/>
<feature type="transmembrane region" description="Helical" evidence="8">
    <location>
        <begin position="7"/>
        <end position="34"/>
    </location>
</feature>
<evidence type="ECO:0000313" key="10">
    <source>
        <dbReference type="EMBL" id="MDQ0468864.1"/>
    </source>
</evidence>
<protein>
    <submittedName>
        <fullName evidence="10">Spermidine/putrescine transport system permease protein</fullName>
    </submittedName>
</protein>
<evidence type="ECO:0000256" key="6">
    <source>
        <dbReference type="ARBA" id="ARBA00022989"/>
    </source>
</evidence>
<reference evidence="10 11" key="1">
    <citation type="submission" date="2023-07" db="EMBL/GenBank/DDBJ databases">
        <title>Genomic Encyclopedia of Type Strains, Phase IV (KMG-IV): sequencing the most valuable type-strain genomes for metagenomic binning, comparative biology and taxonomic classification.</title>
        <authorList>
            <person name="Goeker M."/>
        </authorList>
    </citation>
    <scope>NUCLEOTIDE SEQUENCE [LARGE SCALE GENOMIC DNA]</scope>
    <source>
        <strain evidence="10 11">DSM 19619</strain>
    </source>
</reference>
<gene>
    <name evidence="10" type="ORF">QO011_001864</name>
</gene>
<dbReference type="InterPro" id="IPR035906">
    <property type="entry name" value="MetI-like_sf"/>
</dbReference>
<dbReference type="CDD" id="cd06261">
    <property type="entry name" value="TM_PBP2"/>
    <property type="match status" value="1"/>
</dbReference>
<evidence type="ECO:0000256" key="3">
    <source>
        <dbReference type="ARBA" id="ARBA00022448"/>
    </source>
</evidence>
<dbReference type="RefSeq" id="WP_307270636.1">
    <property type="nucleotide sequence ID" value="NZ_JAUSVX010000002.1"/>
</dbReference>
<dbReference type="Gene3D" id="1.10.3720.10">
    <property type="entry name" value="MetI-like"/>
    <property type="match status" value="1"/>
</dbReference>
<dbReference type="Pfam" id="PF00528">
    <property type="entry name" value="BPD_transp_1"/>
    <property type="match status" value="1"/>
</dbReference>
<evidence type="ECO:0000259" key="9">
    <source>
        <dbReference type="PROSITE" id="PS50928"/>
    </source>
</evidence>
<feature type="transmembrane region" description="Helical" evidence="8">
    <location>
        <begin position="151"/>
        <end position="172"/>
    </location>
</feature>
<keyword evidence="3 8" id="KW-0813">Transport</keyword>
<evidence type="ECO:0000256" key="5">
    <source>
        <dbReference type="ARBA" id="ARBA00022692"/>
    </source>
</evidence>
<keyword evidence="6 8" id="KW-1133">Transmembrane helix</keyword>
<comment type="subcellular location">
    <subcellularLocation>
        <location evidence="1 8">Cell membrane</location>
        <topology evidence="1 8">Multi-pass membrane protein</topology>
    </subcellularLocation>
</comment>
<dbReference type="PANTHER" id="PTHR42929:SF1">
    <property type="entry name" value="INNER MEMBRANE ABC TRANSPORTER PERMEASE PROTEIN YDCU-RELATED"/>
    <property type="match status" value="1"/>
</dbReference>
<keyword evidence="5 8" id="KW-0812">Transmembrane</keyword>